<evidence type="ECO:0000313" key="1">
    <source>
        <dbReference type="EMBL" id="KGH08724.1"/>
    </source>
</evidence>
<dbReference type="RefSeq" id="WP_034394750.1">
    <property type="nucleotide sequence ID" value="NZ_AWTM01000098.1"/>
</dbReference>
<dbReference type="Pfam" id="PF06074">
    <property type="entry name" value="Portal_Mu"/>
    <property type="match status" value="1"/>
</dbReference>
<dbReference type="InterPro" id="IPR009279">
    <property type="entry name" value="Portal_Mu"/>
</dbReference>
<gene>
    <name evidence="1" type="ORF">P608_17550</name>
</gene>
<dbReference type="AlphaFoldDB" id="A0A0E3BY40"/>
<evidence type="ECO:0008006" key="3">
    <source>
        <dbReference type="Google" id="ProtNLM"/>
    </source>
</evidence>
<comment type="caution">
    <text evidence="1">The sequence shown here is derived from an EMBL/GenBank/DDBJ whole genome shotgun (WGS) entry which is preliminary data.</text>
</comment>
<keyword evidence="2" id="KW-1185">Reference proteome</keyword>
<dbReference type="EMBL" id="AWTP01000122">
    <property type="protein sequence ID" value="KGH08724.1"/>
    <property type="molecule type" value="Genomic_DNA"/>
</dbReference>
<reference evidence="1 2" key="1">
    <citation type="submission" date="2013-09" db="EMBL/GenBank/DDBJ databases">
        <title>High correlation between genotypes and phenotypes of environmental bacteria Comamonas testosteroni strains.</title>
        <authorList>
            <person name="Liu L."/>
            <person name="Zhu W."/>
            <person name="Xia X."/>
            <person name="Xu B."/>
            <person name="Luo M."/>
            <person name="Wang G."/>
        </authorList>
    </citation>
    <scope>NUCLEOTIDE SEQUENCE [LARGE SCALE GENOMIC DNA]</scope>
    <source>
        <strain evidence="1 2">DF2</strain>
    </source>
</reference>
<proteinExistence type="predicted"/>
<dbReference type="Proteomes" id="UP000029549">
    <property type="component" value="Unassembled WGS sequence"/>
</dbReference>
<sequence>MSSKARGIYVSPSQFVAFSESSKSSLSTEIATRDRSPDFSSLGMYLPNPDPVLKALGRDIKVYKELRTDARVGGCVRRRKAAVKALEWGLDRDKAKSRVARSVEDMLADLDMVRIFTEMLDASLYGYQPMEVIWGKVGSYIVPVDVVGKPADWFLYGTDNRLRFRSRDAMLKGEEVPERKFLVPRQDASYDNPYGFPDLSMCFWPTTFKKGGLKFWVQFTEKYGSPWVIGKHPRGTPDAETDKLLDSLEAMVQDAIAVIPDDSSIDIKEAAGKTGSADIYESLLNFCHAEVAVALLGQNQTTEATANKASAQAGLQVTKDIRDSDAAMVASAVNELIRWTCDLNFGDVSRPVFDMWEQEEVDKVLAERDEKLSKAGATFTPQYFKRAYNLQDGDLAEAPATAQAQTAAAAPVDFAEEDFSAPDQDAIDAAMDALSNDALNSDARAMLAPLLAAVNKGLPPEQLLGQLAELYPRMDTAGLQQRLARVLFVSKLWGRLHGND</sequence>
<name>A0A0E3BY40_9BURK</name>
<organism evidence="1 2">
    <name type="scientific">Comamonas thiooxydans</name>
    <dbReference type="NCBI Taxonomy" id="363952"/>
    <lineage>
        <taxon>Bacteria</taxon>
        <taxon>Pseudomonadati</taxon>
        <taxon>Pseudomonadota</taxon>
        <taxon>Betaproteobacteria</taxon>
        <taxon>Burkholderiales</taxon>
        <taxon>Comamonadaceae</taxon>
        <taxon>Comamonas</taxon>
    </lineage>
</organism>
<evidence type="ECO:0000313" key="2">
    <source>
        <dbReference type="Proteomes" id="UP000029549"/>
    </source>
</evidence>
<accession>A0A0E3BY40</accession>
<protein>
    <recommendedName>
        <fullName evidence="3">DUF935 domain-containing protein</fullName>
    </recommendedName>
</protein>